<protein>
    <recommendedName>
        <fullName evidence="6">Outer membrane protein beta-barrel domain-containing protein</fullName>
    </recommendedName>
</protein>
<comment type="caution">
    <text evidence="3">The sequence shown here is derived from an EMBL/GenBank/DDBJ whole genome shotgun (WGS) entry which is preliminary data.</text>
</comment>
<dbReference type="OrthoDB" id="1492374at2"/>
<dbReference type="Proteomes" id="UP000198940">
    <property type="component" value="Unassembled WGS sequence"/>
</dbReference>
<evidence type="ECO:0008006" key="6">
    <source>
        <dbReference type="Google" id="ProtNLM"/>
    </source>
</evidence>
<accession>A0A1M7CCW3</accession>
<dbReference type="STRING" id="1055723.SAMN05216293_3986"/>
<dbReference type="EMBL" id="FOKU01000015">
    <property type="protein sequence ID" value="SFC61959.1"/>
    <property type="molecule type" value="Genomic_DNA"/>
</dbReference>
<dbReference type="RefSeq" id="WP_072882861.1">
    <property type="nucleotide sequence ID" value="NZ_FOKU01000015.1"/>
</dbReference>
<keyword evidence="5" id="KW-1185">Reference proteome</keyword>
<feature type="signal peptide" evidence="1">
    <location>
        <begin position="1"/>
        <end position="22"/>
    </location>
</feature>
<dbReference type="AlphaFoldDB" id="A0A1M7CCW3"/>
<gene>
    <name evidence="2" type="ORF">SAMN04487891_11556</name>
    <name evidence="3" type="ORF">SAMN05216293_3986</name>
</gene>
<organism evidence="3 4">
    <name type="scientific">Flagellimonas taeanensis</name>
    <dbReference type="NCBI Taxonomy" id="1005926"/>
    <lineage>
        <taxon>Bacteria</taxon>
        <taxon>Pseudomonadati</taxon>
        <taxon>Bacteroidota</taxon>
        <taxon>Flavobacteriia</taxon>
        <taxon>Flavobacteriales</taxon>
        <taxon>Flavobacteriaceae</taxon>
        <taxon>Flagellimonas</taxon>
    </lineage>
</organism>
<evidence type="ECO:0000313" key="3">
    <source>
        <dbReference type="EMBL" id="SHL65030.1"/>
    </source>
</evidence>
<name>A0A1M7CCW3_9FLAO</name>
<evidence type="ECO:0000256" key="1">
    <source>
        <dbReference type="SAM" id="SignalP"/>
    </source>
</evidence>
<feature type="chain" id="PRO_5009924537" description="Outer membrane protein beta-barrel domain-containing protein" evidence="1">
    <location>
        <begin position="23"/>
        <end position="174"/>
    </location>
</feature>
<reference evidence="3 4" key="1">
    <citation type="submission" date="2016-11" db="EMBL/GenBank/DDBJ databases">
        <authorList>
            <person name="Varghese N."/>
            <person name="Submissions S."/>
        </authorList>
    </citation>
    <scope>NUCLEOTIDE SEQUENCE [LARGE SCALE GENOMIC DNA]</scope>
    <source>
        <strain evidence="3 4">CGMCC 1.12174</strain>
        <strain evidence="2 5">DSM 26351</strain>
    </source>
</reference>
<keyword evidence="1" id="KW-0732">Signal</keyword>
<proteinExistence type="predicted"/>
<evidence type="ECO:0000313" key="2">
    <source>
        <dbReference type="EMBL" id="SFC61959.1"/>
    </source>
</evidence>
<sequence length="174" mass="18559">MNKKTVVLVVVAFIAFSFLSMAQYVDRSSFKAGVHAGLPIGDASDFSSFSLGLDLAYHWGVSELFDAGLATGFINAFGETGSVTVGEITVEGEFEDFQIVPLAAAIRLYPTYDFKLGADVGYAVGINEGNEGGFYLRPSVGYNISGNTELNVSYINVSNDGNFSMVALGVLFLF</sequence>
<evidence type="ECO:0000313" key="4">
    <source>
        <dbReference type="Proteomes" id="UP000184031"/>
    </source>
</evidence>
<evidence type="ECO:0000313" key="5">
    <source>
        <dbReference type="Proteomes" id="UP000198940"/>
    </source>
</evidence>
<dbReference type="Proteomes" id="UP000184031">
    <property type="component" value="Unassembled WGS sequence"/>
</dbReference>
<dbReference type="EMBL" id="FRAT01000013">
    <property type="protein sequence ID" value="SHL65030.1"/>
    <property type="molecule type" value="Genomic_DNA"/>
</dbReference>